<dbReference type="Ensembl" id="ENSSSCT00055046067.1">
    <property type="protein sequence ID" value="ENSSSCP00055036736.1"/>
    <property type="gene ID" value="ENSSSCG00055023406.1"/>
</dbReference>
<dbReference type="Proteomes" id="UP000314985">
    <property type="component" value="Chromosome 9"/>
</dbReference>
<dbReference type="Proteomes" id="UP000694727">
    <property type="component" value="Unplaced"/>
</dbReference>
<organism evidence="1 2">
    <name type="scientific">Sus scrofa</name>
    <name type="common">Pig</name>
    <dbReference type="NCBI Taxonomy" id="9823"/>
    <lineage>
        <taxon>Eukaryota</taxon>
        <taxon>Metazoa</taxon>
        <taxon>Chordata</taxon>
        <taxon>Craniata</taxon>
        <taxon>Vertebrata</taxon>
        <taxon>Euteleostomi</taxon>
        <taxon>Mammalia</taxon>
        <taxon>Eutheria</taxon>
        <taxon>Laurasiatheria</taxon>
        <taxon>Artiodactyla</taxon>
        <taxon>Suina</taxon>
        <taxon>Suidae</taxon>
        <taxon>Sus</taxon>
    </lineage>
</organism>
<evidence type="ECO:0008006" key="3">
    <source>
        <dbReference type="Google" id="ProtNLM"/>
    </source>
</evidence>
<reference evidence="1" key="2">
    <citation type="submission" date="2025-05" db="UniProtKB">
        <authorList>
            <consortium name="Ensembl"/>
        </authorList>
    </citation>
    <scope>IDENTIFICATION</scope>
</reference>
<evidence type="ECO:0000313" key="2">
    <source>
        <dbReference type="Proteomes" id="UP000314985"/>
    </source>
</evidence>
<sequence>MVAPSGSVNCEEFTKSQELLKVVRMRDDMVNDRNWKVFNECCQIHFKSPKNE</sequence>
<dbReference type="Ensembl" id="ENSSSCT00070033788.1">
    <property type="protein sequence ID" value="ENSSSCP00070028210.1"/>
    <property type="gene ID" value="ENSSSCG00070017146.1"/>
</dbReference>
<dbReference type="Proteomes" id="UP000694571">
    <property type="component" value="Unplaced"/>
</dbReference>
<dbReference type="Ensembl" id="ENSSSCT00050054619.1">
    <property type="protein sequence ID" value="ENSSSCP00050023064.1"/>
    <property type="gene ID" value="ENSSSCG00050040395.1"/>
</dbReference>
<dbReference type="Ensembl" id="ENSSSCT00040101564.1">
    <property type="protein sequence ID" value="ENSSSCP00040045758.1"/>
    <property type="gene ID" value="ENSSSCG00040073589.1"/>
</dbReference>
<dbReference type="Proteomes" id="UP000694722">
    <property type="component" value="Unplaced"/>
</dbReference>
<evidence type="ECO:0000313" key="1">
    <source>
        <dbReference type="Ensembl" id="ENSSSCP00070028210.1"/>
    </source>
</evidence>
<dbReference type="Proteomes" id="UP000694570">
    <property type="component" value="Unplaced"/>
</dbReference>
<reference evidence="1 2" key="1">
    <citation type="submission" date="2017-08" db="EMBL/GenBank/DDBJ databases">
        <title>USMARCv1.0.</title>
        <authorList>
            <person name="Hannum G.I."/>
            <person name="Koren S."/>
            <person name="Schroeder S.G."/>
            <person name="Chin S.C."/>
            <person name="Nonneman D.J."/>
            <person name="Becker S.A."/>
            <person name="Rosen B.D."/>
            <person name="Bickhart D.M."/>
            <person name="Putnam N.H."/>
            <person name="Green R.E."/>
            <person name="Tuggle C.K."/>
            <person name="Liu H."/>
            <person name="Rohrer G.A."/>
            <person name="Warr A."/>
            <person name="Hall R."/>
            <person name="Kim K."/>
            <person name="Hume D.A."/>
            <person name="Talbot R."/>
            <person name="Chow W."/>
            <person name="Howe K."/>
            <person name="Schwartz A.S."/>
            <person name="Watson M."/>
            <person name="Archibald A.L."/>
            <person name="Phillippy A.M."/>
            <person name="Smith T.P.L."/>
        </authorList>
    </citation>
    <scope>NUCLEOTIDE SEQUENCE [LARGE SCALE GENOMIC DNA]</scope>
</reference>
<dbReference type="AlphaFoldDB" id="A0A4X1UDY9"/>
<dbReference type="Ensembl" id="ENSSSCT00025086144.1">
    <property type="protein sequence ID" value="ENSSSCP00025037477.1"/>
    <property type="gene ID" value="ENSSSCG00025062913.1"/>
</dbReference>
<dbReference type="Ensembl" id="ENSSSCT00030104154.1">
    <property type="protein sequence ID" value="ENSSSCP00030048239.1"/>
    <property type="gene ID" value="ENSSSCG00030074269.1"/>
</dbReference>
<dbReference type="Proteomes" id="UP000694724">
    <property type="component" value="Unplaced"/>
</dbReference>
<name>A0A4X1UDY9_PIG</name>
<accession>A0A4X1UDY9</accession>
<protein>
    <recommendedName>
        <fullName evidence="3">Coiled-coil domain-containing protein 58</fullName>
    </recommendedName>
</protein>
<dbReference type="Proteomes" id="UP000694728">
    <property type="component" value="Unplaced"/>
</dbReference>
<proteinExistence type="predicted"/>
<dbReference type="Ensembl" id="ENSSSCT00045032476.1">
    <property type="protein sequence ID" value="ENSSSCP00045022491.1"/>
    <property type="gene ID" value="ENSSSCG00045019096.1"/>
</dbReference>